<evidence type="ECO:0000256" key="2">
    <source>
        <dbReference type="SAM" id="MobiDB-lite"/>
    </source>
</evidence>
<dbReference type="PANTHER" id="PTHR15154:SF2">
    <property type="entry name" value="HAMARTIN"/>
    <property type="match status" value="1"/>
</dbReference>
<protein>
    <recommendedName>
        <fullName evidence="5">Hamartin</fullName>
    </recommendedName>
</protein>
<feature type="coiled-coil region" evidence="1">
    <location>
        <begin position="757"/>
        <end position="830"/>
    </location>
</feature>
<dbReference type="GO" id="GO:0051726">
    <property type="term" value="P:regulation of cell cycle"/>
    <property type="evidence" value="ECO:0007669"/>
    <property type="project" value="TreeGrafter"/>
</dbReference>
<accession>A0A9N8Q2N8</accession>
<gene>
    <name evidence="3" type="ORF">SPLIT_LOCUS2</name>
</gene>
<sequence length="863" mass="90876">MQAACEAGEVFALLEGGAAGARDAAAALAALYGGVREPWLTRALLAYHARTGSARALDLLARAPEPHARHLLDALQEQLRGERAQRHHALAAFAPLVARRPPWLHRLPAHPLARDVLRAARHERDALPLLHALLALAALLPAAPALAATHPAELADALLRPAALEPAPAAATRAHLQLAQLALFHALYATHPCTLLEALRAQGAELPASAARDAWERGVGALAESVRLHPALVTGSRLREADPARWARQEHHDVLAECRRLSLHARAEDAAPSPLPALAAALPPAPARGSPAPGSGAHAARAASGLRPGTEPWFPLGDRCGADSAPHTPLPAEDAAEPEAAVEATPENTPARETRAQFRFPTESGAVRAIGRRSRPASPPRKETSPSAALGAPGDAYSSRLARVASERRAADSPVPFAGVPPPAGAVARPEPSRPVAGAEEPLNVEDREVLELTTRGAAEPWAEGAGGAGRRELPEPRARCARLGGRGGAGARRSASCSPRLGGAGRASVAVQTVDTWPEPYEFIVSDFFHSLPDDTRRQGSEPTQPCERLDAYMAELYAGRASRGGADLAEQLALAHAQLMYERWRRDAHAERNRRLLGRCRQAHVLDLHNAALAERLRHATRERDELRARLARDAPAPPAPPAAPHHAALEAELADERAARLRAEAALREAEAARALDAAELQRTRGESFEAARHVEALARAALAAERRAEHVRRLRRELLVLAEREARLSAAARGAQAAGSAPPADERALRAALARAEAEAEASGARAEAAAARAHELEATLAAREAAVAELKRAARHAADEGAARLRALRDKYAALQRVVRAGEARQLERLAAAGGAWPGDAGAGARGAGAGGAAEASS</sequence>
<dbReference type="GO" id="GO:0033596">
    <property type="term" value="C:TSC1-TSC2 complex"/>
    <property type="evidence" value="ECO:0007669"/>
    <property type="project" value="TreeGrafter"/>
</dbReference>
<feature type="compositionally biased region" description="Low complexity" evidence="2">
    <location>
        <begin position="330"/>
        <end position="349"/>
    </location>
</feature>
<evidence type="ECO:0000313" key="4">
    <source>
        <dbReference type="Proteomes" id="UP001153321"/>
    </source>
</evidence>
<keyword evidence="1" id="KW-0175">Coiled coil</keyword>
<dbReference type="EMBL" id="LR824532">
    <property type="protein sequence ID" value="CAD0217584.1"/>
    <property type="molecule type" value="Genomic_DNA"/>
</dbReference>
<feature type="compositionally biased region" description="Low complexity" evidence="2">
    <location>
        <begin position="276"/>
        <end position="308"/>
    </location>
</feature>
<evidence type="ECO:0000256" key="1">
    <source>
        <dbReference type="SAM" id="Coils"/>
    </source>
</evidence>
<dbReference type="Pfam" id="PF04388">
    <property type="entry name" value="Hamartin"/>
    <property type="match status" value="2"/>
</dbReference>
<dbReference type="PANTHER" id="PTHR15154">
    <property type="entry name" value="HAMARTIN"/>
    <property type="match status" value="1"/>
</dbReference>
<evidence type="ECO:0000313" key="3">
    <source>
        <dbReference type="EMBL" id="CAD0217584.1"/>
    </source>
</evidence>
<organism evidence="3 4">
    <name type="scientific">Spodoptera littoralis</name>
    <name type="common">Egyptian cotton leafworm</name>
    <dbReference type="NCBI Taxonomy" id="7109"/>
    <lineage>
        <taxon>Eukaryota</taxon>
        <taxon>Metazoa</taxon>
        <taxon>Ecdysozoa</taxon>
        <taxon>Arthropoda</taxon>
        <taxon>Hexapoda</taxon>
        <taxon>Insecta</taxon>
        <taxon>Pterygota</taxon>
        <taxon>Neoptera</taxon>
        <taxon>Endopterygota</taxon>
        <taxon>Lepidoptera</taxon>
        <taxon>Glossata</taxon>
        <taxon>Ditrysia</taxon>
        <taxon>Noctuoidea</taxon>
        <taxon>Noctuidae</taxon>
        <taxon>Amphipyrinae</taxon>
        <taxon>Spodoptera</taxon>
    </lineage>
</organism>
<reference evidence="3" key="1">
    <citation type="submission" date="2022-02" db="EMBL/GenBank/DDBJ databases">
        <authorList>
            <person name="King R."/>
        </authorList>
    </citation>
    <scope>NUCLEOTIDE SEQUENCE</scope>
</reference>
<dbReference type="InterPro" id="IPR007483">
    <property type="entry name" value="Hamartin"/>
</dbReference>
<feature type="coiled-coil region" evidence="1">
    <location>
        <begin position="612"/>
        <end position="676"/>
    </location>
</feature>
<feature type="region of interest" description="Disordered" evidence="2">
    <location>
        <begin position="276"/>
        <end position="504"/>
    </location>
</feature>
<feature type="compositionally biased region" description="Basic and acidic residues" evidence="2">
    <location>
        <begin position="470"/>
        <end position="479"/>
    </location>
</feature>
<feature type="region of interest" description="Disordered" evidence="2">
    <location>
        <begin position="840"/>
        <end position="863"/>
    </location>
</feature>
<dbReference type="AlphaFoldDB" id="A0A9N8Q2N8"/>
<name>A0A9N8Q2N8_SPOLI</name>
<proteinExistence type="predicted"/>
<keyword evidence="4" id="KW-1185">Reference proteome</keyword>
<dbReference type="GO" id="GO:0008285">
    <property type="term" value="P:negative regulation of cell population proliferation"/>
    <property type="evidence" value="ECO:0007669"/>
    <property type="project" value="TreeGrafter"/>
</dbReference>
<dbReference type="Proteomes" id="UP001153321">
    <property type="component" value="Chromosome 1"/>
</dbReference>
<evidence type="ECO:0008006" key="5">
    <source>
        <dbReference type="Google" id="ProtNLM"/>
    </source>
</evidence>
<feature type="compositionally biased region" description="Low complexity" evidence="2">
    <location>
        <begin position="492"/>
        <end position="501"/>
    </location>
</feature>
<dbReference type="GO" id="GO:0032007">
    <property type="term" value="P:negative regulation of TOR signaling"/>
    <property type="evidence" value="ECO:0007669"/>
    <property type="project" value="TreeGrafter"/>
</dbReference>
<feature type="compositionally biased region" description="Gly residues" evidence="2">
    <location>
        <begin position="846"/>
        <end position="857"/>
    </location>
</feature>